<keyword evidence="2" id="KW-1185">Reference proteome</keyword>
<gene>
    <name evidence="1" type="ORF">phiAS5_ORF0297</name>
</gene>
<organism evidence="1 2">
    <name type="scientific">Aeromonas phage phiAS5</name>
    <dbReference type="NCBI Taxonomy" id="879630"/>
    <lineage>
        <taxon>Viruses</taxon>
        <taxon>Duplodnaviria</taxon>
        <taxon>Heunggongvirae</taxon>
        <taxon>Uroviricota</taxon>
        <taxon>Caudoviricetes</taxon>
        <taxon>Pantevenvirales</taxon>
        <taxon>Straboviridae</taxon>
        <taxon>Chrysonvirus</taxon>
        <taxon>Chrysonvirus as5</taxon>
    </lineage>
</organism>
<dbReference type="GeneID" id="9861704"/>
<dbReference type="RefSeq" id="YP_003969586.1">
    <property type="nucleotide sequence ID" value="NC_014636.1"/>
</dbReference>
<dbReference type="OrthoDB" id="1603at10663"/>
<reference evidence="1 2" key="1">
    <citation type="journal article" date="2012" name="Vet. Microbiol.">
        <title>Complete genome sequence and characterization of a broad-host range T4-like bacteriophage phiAS5 infecting Aeromonas salmonicida subsp. salmonicida.</title>
        <authorList>
            <person name="Kim J.H."/>
            <person name="Son J.S."/>
            <person name="Choi Y.J."/>
            <person name="Choresca C.H.Jr."/>
            <person name="Shin S.P."/>
            <person name="Han J.E."/>
            <person name="Jun J.W."/>
            <person name="Park S.C."/>
        </authorList>
    </citation>
    <scope>NUCLEOTIDE SEQUENCE [LARGE SCALE GENOMIC DNA]</scope>
</reference>
<evidence type="ECO:0000313" key="2">
    <source>
        <dbReference type="Proteomes" id="UP000002236"/>
    </source>
</evidence>
<sequence>MYTIQVDHLDKTIGEKMDNVTSIVAGQTRYDRNIDAEQLFQNVFGVRPAVFTNNMYHDCGDIVSEHGTMLVYVGTRMIKMNGGDNIFMDVQGQ</sequence>
<name>E1A251_9CAUD</name>
<protein>
    <submittedName>
        <fullName evidence="1">Uncharacterized protein</fullName>
    </submittedName>
</protein>
<evidence type="ECO:0000313" key="1">
    <source>
        <dbReference type="EMBL" id="ADM80140.1"/>
    </source>
</evidence>
<dbReference type="EMBL" id="HM452126">
    <property type="protein sequence ID" value="ADM80140.1"/>
    <property type="molecule type" value="Genomic_DNA"/>
</dbReference>
<accession>E1A251</accession>
<dbReference type="Proteomes" id="UP000002236">
    <property type="component" value="Segment"/>
</dbReference>
<proteinExistence type="predicted"/>
<dbReference type="KEGG" id="vg:9861704"/>